<proteinExistence type="inferred from homology"/>
<organism evidence="3 4">
    <name type="scientific">Actinomortierella ambigua</name>
    <dbReference type="NCBI Taxonomy" id="1343610"/>
    <lineage>
        <taxon>Eukaryota</taxon>
        <taxon>Fungi</taxon>
        <taxon>Fungi incertae sedis</taxon>
        <taxon>Mucoromycota</taxon>
        <taxon>Mortierellomycotina</taxon>
        <taxon>Mortierellomycetes</taxon>
        <taxon>Mortierellales</taxon>
        <taxon>Mortierellaceae</taxon>
        <taxon>Actinomortierella</taxon>
    </lineage>
</organism>
<dbReference type="PANTHER" id="PTHR20974">
    <property type="entry name" value="UPF0585 PROTEIN CG18661"/>
    <property type="match status" value="1"/>
</dbReference>
<dbReference type="Proteomes" id="UP000807716">
    <property type="component" value="Unassembled WGS sequence"/>
</dbReference>
<protein>
    <submittedName>
        <fullName evidence="3">Uncharacterized protein</fullName>
    </submittedName>
</protein>
<comment type="caution">
    <text evidence="3">The sequence shown here is derived from an EMBL/GenBank/DDBJ whole genome shotgun (WGS) entry which is preliminary data.</text>
</comment>
<comment type="similarity">
    <text evidence="1">Belongs to the UPF0585 family.</text>
</comment>
<keyword evidence="4" id="KW-1185">Reference proteome</keyword>
<dbReference type="AlphaFoldDB" id="A0A9P6QMB2"/>
<dbReference type="EMBL" id="JAAAJB010000033">
    <property type="protein sequence ID" value="KAG0269126.1"/>
    <property type="molecule type" value="Genomic_DNA"/>
</dbReference>
<reference evidence="3" key="1">
    <citation type="journal article" date="2020" name="Fungal Divers.">
        <title>Resolving the Mortierellaceae phylogeny through synthesis of multi-gene phylogenetics and phylogenomics.</title>
        <authorList>
            <person name="Vandepol N."/>
            <person name="Liber J."/>
            <person name="Desiro A."/>
            <person name="Na H."/>
            <person name="Kennedy M."/>
            <person name="Barry K."/>
            <person name="Grigoriev I.V."/>
            <person name="Miller A.N."/>
            <person name="O'Donnell K."/>
            <person name="Stajich J.E."/>
            <person name="Bonito G."/>
        </authorList>
    </citation>
    <scope>NUCLEOTIDE SEQUENCE</scope>
    <source>
        <strain evidence="3">BC1065</strain>
    </source>
</reference>
<dbReference type="InterPro" id="IPR029063">
    <property type="entry name" value="SAM-dependent_MTases_sf"/>
</dbReference>
<dbReference type="PANTHER" id="PTHR20974:SF0">
    <property type="entry name" value="UPF0585 PROTEIN CG18661"/>
    <property type="match status" value="1"/>
</dbReference>
<evidence type="ECO:0000313" key="4">
    <source>
        <dbReference type="Proteomes" id="UP000807716"/>
    </source>
</evidence>
<dbReference type="SUPFAM" id="SSF53335">
    <property type="entry name" value="S-adenosyl-L-methionine-dependent methyltransferases"/>
    <property type="match status" value="1"/>
</dbReference>
<gene>
    <name evidence="3" type="ORF">DFQ27_004699</name>
</gene>
<dbReference type="Gene3D" id="3.40.50.150">
    <property type="entry name" value="Vaccinia Virus protein VP39"/>
    <property type="match status" value="1"/>
</dbReference>
<sequence>MSSASASNDTQNSTIASNTDITASGEGGGVFQQNMSEFVQVSSKVFFAAAERNKDAIYEQLRPFLAKATLVLEVGSGSGQHITHFAKDFPQVVFQPTEYDPNLLKSIVAYTNDLSKHRIQPPLELNATDKSHWDQVLRAGHRALHHPTKSSVPFDEKQEQGPVYDLVMTTNVLHITPWIVTESIVKGAGQMLKPGGHLIIYGPFRRHGIFSTESNREFDETLRSRDPSWGVRDLEVVQAFAEKEAHLVLKDVRDMPANNYLVIFEKKKHEQ</sequence>
<accession>A0A9P6QMB2</accession>
<name>A0A9P6QMB2_9FUNG</name>
<evidence type="ECO:0000256" key="2">
    <source>
        <dbReference type="SAM" id="MobiDB-lite"/>
    </source>
</evidence>
<dbReference type="OrthoDB" id="10258744at2759"/>
<evidence type="ECO:0000256" key="1">
    <source>
        <dbReference type="ARBA" id="ARBA00008308"/>
    </source>
</evidence>
<dbReference type="InterPro" id="IPR010342">
    <property type="entry name" value="DUF938"/>
</dbReference>
<evidence type="ECO:0000313" key="3">
    <source>
        <dbReference type="EMBL" id="KAG0269126.1"/>
    </source>
</evidence>
<feature type="region of interest" description="Disordered" evidence="2">
    <location>
        <begin position="1"/>
        <end position="20"/>
    </location>
</feature>
<dbReference type="Pfam" id="PF06080">
    <property type="entry name" value="DUF938"/>
    <property type="match status" value="1"/>
</dbReference>